<evidence type="ECO:0000256" key="1">
    <source>
        <dbReference type="ARBA" id="ARBA00022801"/>
    </source>
</evidence>
<organism evidence="3">
    <name type="scientific">Myoviridae sp. cty4e12</name>
    <dbReference type="NCBI Taxonomy" id="2827718"/>
    <lineage>
        <taxon>Viruses</taxon>
        <taxon>Duplodnaviria</taxon>
        <taxon>Heunggongvirae</taxon>
        <taxon>Uroviricota</taxon>
        <taxon>Caudoviricetes</taxon>
    </lineage>
</organism>
<keyword evidence="1 3" id="KW-0378">Hydrolase</keyword>
<feature type="domain" description="MurNAc-LAA" evidence="2">
    <location>
        <begin position="61"/>
        <end position="167"/>
    </location>
</feature>
<proteinExistence type="predicted"/>
<dbReference type="PANTHER" id="PTHR30404">
    <property type="entry name" value="N-ACETYLMURAMOYL-L-ALANINE AMIDASE"/>
    <property type="match status" value="1"/>
</dbReference>
<accession>A0A8S5SPD7</accession>
<dbReference type="SMART" id="SM00646">
    <property type="entry name" value="Ami_3"/>
    <property type="match status" value="1"/>
</dbReference>
<reference evidence="3" key="1">
    <citation type="journal article" date="2021" name="Proc. Natl. Acad. Sci. U.S.A.">
        <title>A Catalog of Tens of Thousands of Viruses from Human Metagenomes Reveals Hidden Associations with Chronic Diseases.</title>
        <authorList>
            <person name="Tisza M.J."/>
            <person name="Buck C.B."/>
        </authorList>
    </citation>
    <scope>NUCLEOTIDE SEQUENCE</scope>
    <source>
        <strain evidence="3">Cty4e12</strain>
    </source>
</reference>
<dbReference type="Gene3D" id="3.40.630.40">
    <property type="entry name" value="Zn-dependent exopeptidases"/>
    <property type="match status" value="1"/>
</dbReference>
<evidence type="ECO:0000313" key="3">
    <source>
        <dbReference type="EMBL" id="DAF52830.1"/>
    </source>
</evidence>
<dbReference type="SUPFAM" id="SSF53187">
    <property type="entry name" value="Zn-dependent exopeptidases"/>
    <property type="match status" value="1"/>
</dbReference>
<dbReference type="Pfam" id="PF01520">
    <property type="entry name" value="Amidase_3"/>
    <property type="match status" value="1"/>
</dbReference>
<sequence>MTKIFINPGHDIDLDSGAVNPNTGRRECDVARDAGKLLACYLQTAGCDVKTLQNDDLGLVCETSNEWGADIFVSLHCNAFNTQARGTETLYKSFNGQRLANDIQSQIIRSINTVDRGVKERQDLWVLNGTDATAVLVEMAFIDNDEDLALLNNDLDTIVRAIARGITDYATGGE</sequence>
<dbReference type="GO" id="GO:0008745">
    <property type="term" value="F:N-acetylmuramoyl-L-alanine amidase activity"/>
    <property type="evidence" value="ECO:0007669"/>
    <property type="project" value="InterPro"/>
</dbReference>
<dbReference type="InterPro" id="IPR050695">
    <property type="entry name" value="N-acetylmuramoyl_amidase_3"/>
</dbReference>
<dbReference type="CDD" id="cd02696">
    <property type="entry name" value="MurNAc-LAA"/>
    <property type="match status" value="1"/>
</dbReference>
<dbReference type="PANTHER" id="PTHR30404:SF0">
    <property type="entry name" value="N-ACETYLMURAMOYL-L-ALANINE AMIDASE AMIC"/>
    <property type="match status" value="1"/>
</dbReference>
<protein>
    <submittedName>
        <fullName evidence="3">Cell wall hydrolase autolysin</fullName>
    </submittedName>
</protein>
<dbReference type="EMBL" id="BK032643">
    <property type="protein sequence ID" value="DAF52830.1"/>
    <property type="molecule type" value="Genomic_DNA"/>
</dbReference>
<dbReference type="GO" id="GO:0009253">
    <property type="term" value="P:peptidoglycan catabolic process"/>
    <property type="evidence" value="ECO:0007669"/>
    <property type="project" value="InterPro"/>
</dbReference>
<dbReference type="InterPro" id="IPR002508">
    <property type="entry name" value="MurNAc-LAA_cat"/>
</dbReference>
<name>A0A8S5SPD7_9CAUD</name>
<evidence type="ECO:0000259" key="2">
    <source>
        <dbReference type="SMART" id="SM00646"/>
    </source>
</evidence>